<dbReference type="PANTHER" id="PTHR32251">
    <property type="entry name" value="3-OXO-5-ALPHA-STEROID 4-DEHYDROGENASE"/>
    <property type="match status" value="1"/>
</dbReference>
<accession>A0ABS8U738</accession>
<feature type="transmembrane region" description="Helical" evidence="1">
    <location>
        <begin position="61"/>
        <end position="79"/>
    </location>
</feature>
<organism evidence="2 3">
    <name type="scientific">Luteimonas fraxinea</name>
    <dbReference type="NCBI Taxonomy" id="2901869"/>
    <lineage>
        <taxon>Bacteria</taxon>
        <taxon>Pseudomonadati</taxon>
        <taxon>Pseudomonadota</taxon>
        <taxon>Gammaproteobacteria</taxon>
        <taxon>Lysobacterales</taxon>
        <taxon>Lysobacteraceae</taxon>
        <taxon>Luteimonas</taxon>
    </lineage>
</organism>
<sequence>MSPLWTLMLVWALAAIAMTGAWRWQKARDNAGIVDVVWACGVGGAAIVVALLGDGAMLPRILLAVLGGLWGLRLAAHLWKRVGSEDEDGRYAYLRKHWHGDQRKFFLFFQAQALLVALFALPFLAVATNPVSSLGLLAAIAVWLISVGGEAVADRQLADFRADPANRGKTCREGLWRYSRHPNYFFEWLHWLTYVVLAAGSPLWWLALVGPLLMYLFLRYVSGIPYTEQQALRSRGDDYRDYQRTTPMLFPWFPRSESARSDPEGPSA</sequence>
<reference evidence="2" key="1">
    <citation type="submission" date="2021-12" db="EMBL/GenBank/DDBJ databases">
        <authorList>
            <person name="Ulrich A."/>
        </authorList>
    </citation>
    <scope>NUCLEOTIDE SEQUENCE</scope>
    <source>
        <strain evidence="2">A1P009</strain>
    </source>
</reference>
<dbReference type="InterPro" id="IPR010721">
    <property type="entry name" value="UstE-like"/>
</dbReference>
<comment type="caution">
    <text evidence="2">The sequence shown here is derived from an EMBL/GenBank/DDBJ whole genome shotgun (WGS) entry which is preliminary data.</text>
</comment>
<keyword evidence="1" id="KW-0472">Membrane</keyword>
<keyword evidence="3" id="KW-1185">Reference proteome</keyword>
<protein>
    <submittedName>
        <fullName evidence="2">DUF1295 domain-containing protein</fullName>
    </submittedName>
</protein>
<dbReference type="PANTHER" id="PTHR32251:SF23">
    <property type="entry name" value="3-OXO-5-ALPHA-STEROID 4-DEHYDROGENASE (DUF1295)"/>
    <property type="match status" value="1"/>
</dbReference>
<evidence type="ECO:0000313" key="2">
    <source>
        <dbReference type="EMBL" id="MCD9095517.1"/>
    </source>
</evidence>
<feature type="transmembrane region" description="Helical" evidence="1">
    <location>
        <begin position="191"/>
        <end position="218"/>
    </location>
</feature>
<feature type="transmembrane region" description="Helical" evidence="1">
    <location>
        <begin position="134"/>
        <end position="153"/>
    </location>
</feature>
<keyword evidence="1" id="KW-1133">Transmembrane helix</keyword>
<keyword evidence="1" id="KW-0812">Transmembrane</keyword>
<name>A0ABS8U738_9GAMM</name>
<dbReference type="Gene3D" id="1.20.120.1630">
    <property type="match status" value="1"/>
</dbReference>
<evidence type="ECO:0000313" key="3">
    <source>
        <dbReference type="Proteomes" id="UP001430360"/>
    </source>
</evidence>
<gene>
    <name evidence="2" type="ORF">LTT95_00985</name>
</gene>
<reference evidence="2" key="2">
    <citation type="journal article" date="2022" name="Syst. Appl. Microbiol.">
        <title>Physiological and genomic characterisation of Luteimonas fraxinea sp. nov., a bacterial species associated with trees tolerant to ash dieback.</title>
        <authorList>
            <person name="Ulrich K."/>
            <person name="Becker R."/>
            <person name="Behrendt U."/>
            <person name="Kube M."/>
            <person name="Schneck V."/>
            <person name="Ulrich A."/>
        </authorList>
    </citation>
    <scope>NUCLEOTIDE SEQUENCE</scope>
    <source>
        <strain evidence="2">A1P009</strain>
    </source>
</reference>
<dbReference type="Proteomes" id="UP001430360">
    <property type="component" value="Unassembled WGS sequence"/>
</dbReference>
<dbReference type="PROSITE" id="PS50244">
    <property type="entry name" value="S5A_REDUCTASE"/>
    <property type="match status" value="1"/>
</dbReference>
<dbReference type="Pfam" id="PF06966">
    <property type="entry name" value="DUF1295"/>
    <property type="match status" value="1"/>
</dbReference>
<feature type="transmembrane region" description="Helical" evidence="1">
    <location>
        <begin position="105"/>
        <end position="127"/>
    </location>
</feature>
<evidence type="ECO:0000256" key="1">
    <source>
        <dbReference type="SAM" id="Phobius"/>
    </source>
</evidence>
<dbReference type="RefSeq" id="WP_232134057.1">
    <property type="nucleotide sequence ID" value="NZ_JAJQKU010000001.1"/>
</dbReference>
<dbReference type="EMBL" id="JAJQKU010000001">
    <property type="protein sequence ID" value="MCD9095517.1"/>
    <property type="molecule type" value="Genomic_DNA"/>
</dbReference>
<proteinExistence type="predicted"/>
<feature type="transmembrane region" description="Helical" evidence="1">
    <location>
        <begin position="33"/>
        <end position="52"/>
    </location>
</feature>